<gene>
    <name evidence="1" type="ORF">CEE69_16155</name>
</gene>
<dbReference type="InterPro" id="IPR036583">
    <property type="entry name" value="23S_rRNA_IVS_sf"/>
</dbReference>
<dbReference type="EMBL" id="NIZW01000012">
    <property type="protein sequence ID" value="PHQ34292.1"/>
    <property type="molecule type" value="Genomic_DNA"/>
</dbReference>
<dbReference type="SUPFAM" id="SSF158446">
    <property type="entry name" value="IVS-encoded protein-like"/>
    <property type="match status" value="1"/>
</dbReference>
<keyword evidence="2" id="KW-1185">Reference proteome</keyword>
<evidence type="ECO:0000313" key="1">
    <source>
        <dbReference type="EMBL" id="PHQ34292.1"/>
    </source>
</evidence>
<name>A0A2G1W5I9_9BACT</name>
<dbReference type="OrthoDB" id="276165at2"/>
<sequence length="120" mass="13154">MDVYRVAVEYVSSAFLVSDSLSGLHRHARDQWLRAAQSIPLNIAEGNGKRSLRDRARFLDIARGSALECSAIQDVLVATGGMTSIRSKELKLSLVRVVAMLTRMAMKFGEVSEDGADNDI</sequence>
<protein>
    <submittedName>
        <fullName evidence="1">Four helix bundle protein</fullName>
    </submittedName>
</protein>
<reference evidence="1 2" key="1">
    <citation type="submission" date="2017-06" db="EMBL/GenBank/DDBJ databases">
        <title>Description of Rhodopirellula bahusiensis sp. nov.</title>
        <authorList>
            <person name="Kizina J."/>
            <person name="Harder J."/>
        </authorList>
    </citation>
    <scope>NUCLEOTIDE SEQUENCE [LARGE SCALE GENOMIC DNA]</scope>
    <source>
        <strain evidence="1 2">SWK21</strain>
    </source>
</reference>
<dbReference type="AlphaFoldDB" id="A0A2G1W5I9"/>
<dbReference type="Pfam" id="PF05635">
    <property type="entry name" value="23S_rRNA_IVP"/>
    <property type="match status" value="1"/>
</dbReference>
<dbReference type="InterPro" id="IPR012657">
    <property type="entry name" value="23S_rRNA-intervening_sequence"/>
</dbReference>
<accession>A0A2G1W5I9</accession>
<dbReference type="Gene3D" id="1.20.1440.60">
    <property type="entry name" value="23S rRNA-intervening sequence"/>
    <property type="match status" value="1"/>
</dbReference>
<comment type="caution">
    <text evidence="1">The sequence shown here is derived from an EMBL/GenBank/DDBJ whole genome shotgun (WGS) entry which is preliminary data.</text>
</comment>
<dbReference type="PANTHER" id="PTHR38471:SF2">
    <property type="entry name" value="FOUR HELIX BUNDLE PROTEIN"/>
    <property type="match status" value="1"/>
</dbReference>
<dbReference type="Proteomes" id="UP000225740">
    <property type="component" value="Unassembled WGS sequence"/>
</dbReference>
<dbReference type="NCBIfam" id="TIGR02436">
    <property type="entry name" value="four helix bundle protein"/>
    <property type="match status" value="1"/>
</dbReference>
<proteinExistence type="predicted"/>
<organism evidence="1 2">
    <name type="scientific">Rhodopirellula bahusiensis</name>
    <dbReference type="NCBI Taxonomy" id="2014065"/>
    <lineage>
        <taxon>Bacteria</taxon>
        <taxon>Pseudomonadati</taxon>
        <taxon>Planctomycetota</taxon>
        <taxon>Planctomycetia</taxon>
        <taxon>Pirellulales</taxon>
        <taxon>Pirellulaceae</taxon>
        <taxon>Rhodopirellula</taxon>
    </lineage>
</organism>
<evidence type="ECO:0000313" key="2">
    <source>
        <dbReference type="Proteomes" id="UP000225740"/>
    </source>
</evidence>
<dbReference type="PANTHER" id="PTHR38471">
    <property type="entry name" value="FOUR HELIX BUNDLE PROTEIN"/>
    <property type="match status" value="1"/>
</dbReference>